<keyword evidence="5" id="KW-1185">Reference proteome</keyword>
<dbReference type="OrthoDB" id="9132643at2"/>
<sequence length="224" mass="25056">MPTRHISSQSFDEILSDLGDDPAIPDPQGIRKNTAPPSSQANSFSQPKTRLEESFKSPDRVTLILLTAGTLIAACLLGLFFLLESLKQESQTTFEELTGQVNKLKKDLVNSTEQWALDQEELFLTMDEIEVSIHSKLAPKESSKVNKAPVLLPFEQEVLRWRYLGLTQIGGVEQVFFHTGKQALSIKRGEFALGEWRLSHIQKESVILTHAKGKAITLKSAKRE</sequence>
<keyword evidence="3" id="KW-0472">Membrane</keyword>
<evidence type="ECO:0000256" key="3">
    <source>
        <dbReference type="SAM" id="Phobius"/>
    </source>
</evidence>
<dbReference type="Proteomes" id="UP000218069">
    <property type="component" value="Unassembled WGS sequence"/>
</dbReference>
<evidence type="ECO:0000256" key="1">
    <source>
        <dbReference type="SAM" id="Coils"/>
    </source>
</evidence>
<evidence type="ECO:0000256" key="2">
    <source>
        <dbReference type="SAM" id="MobiDB-lite"/>
    </source>
</evidence>
<organism evidence="4 5">
    <name type="scientific">Polynucleobacter meluiroseus</name>
    <dbReference type="NCBI Taxonomy" id="1938814"/>
    <lineage>
        <taxon>Bacteria</taxon>
        <taxon>Pseudomonadati</taxon>
        <taxon>Pseudomonadota</taxon>
        <taxon>Betaproteobacteria</taxon>
        <taxon>Burkholderiales</taxon>
        <taxon>Burkholderiaceae</taxon>
        <taxon>Polynucleobacter</taxon>
    </lineage>
</organism>
<accession>A0A240E0B9</accession>
<evidence type="ECO:0000313" key="4">
    <source>
        <dbReference type="EMBL" id="SNX28885.1"/>
    </source>
</evidence>
<keyword evidence="3" id="KW-0812">Transmembrane</keyword>
<gene>
    <name evidence="4" type="ORF">SAMN06295945_1244</name>
</gene>
<dbReference type="RefSeq" id="WP_096673366.1">
    <property type="nucleotide sequence ID" value="NZ_OANS01000003.1"/>
</dbReference>
<dbReference type="EMBL" id="OANS01000003">
    <property type="protein sequence ID" value="SNX28885.1"/>
    <property type="molecule type" value="Genomic_DNA"/>
</dbReference>
<evidence type="ECO:0000313" key="5">
    <source>
        <dbReference type="Proteomes" id="UP000218069"/>
    </source>
</evidence>
<name>A0A240E0B9_9BURK</name>
<feature type="coiled-coil region" evidence="1">
    <location>
        <begin position="87"/>
        <end position="114"/>
    </location>
</feature>
<reference evidence="5" key="1">
    <citation type="submission" date="2017-08" db="EMBL/GenBank/DDBJ databases">
        <authorList>
            <person name="Varghese N."/>
            <person name="Submissions S."/>
        </authorList>
    </citation>
    <scope>NUCLEOTIDE SEQUENCE [LARGE SCALE GENOMIC DNA]</scope>
    <source>
        <strain evidence="5">AP-Melu-1000-B4</strain>
    </source>
</reference>
<feature type="compositionally biased region" description="Polar residues" evidence="2">
    <location>
        <begin position="35"/>
        <end position="48"/>
    </location>
</feature>
<feature type="compositionally biased region" description="Polar residues" evidence="2">
    <location>
        <begin position="1"/>
        <end position="11"/>
    </location>
</feature>
<keyword evidence="1" id="KW-0175">Coiled coil</keyword>
<dbReference type="AlphaFoldDB" id="A0A240E0B9"/>
<keyword evidence="3" id="KW-1133">Transmembrane helix</keyword>
<feature type="region of interest" description="Disordered" evidence="2">
    <location>
        <begin position="1"/>
        <end position="53"/>
    </location>
</feature>
<proteinExistence type="predicted"/>
<feature type="transmembrane region" description="Helical" evidence="3">
    <location>
        <begin position="61"/>
        <end position="83"/>
    </location>
</feature>
<protein>
    <submittedName>
        <fullName evidence="4">Uncharacterized protein</fullName>
    </submittedName>
</protein>